<dbReference type="RefSeq" id="WP_132500804.1">
    <property type="nucleotide sequence ID" value="NZ_LVXA01000001.1"/>
</dbReference>
<evidence type="ECO:0000313" key="2">
    <source>
        <dbReference type="Proteomes" id="UP000295537"/>
    </source>
</evidence>
<gene>
    <name evidence="1" type="ORF">EV693_102243</name>
</gene>
<dbReference type="SUPFAM" id="SSF143011">
    <property type="entry name" value="RelE-like"/>
    <property type="match status" value="1"/>
</dbReference>
<organism evidence="1 2">
    <name type="scientific">Nicoletella semolina</name>
    <dbReference type="NCBI Taxonomy" id="271160"/>
    <lineage>
        <taxon>Bacteria</taxon>
        <taxon>Pseudomonadati</taxon>
        <taxon>Pseudomonadota</taxon>
        <taxon>Gammaproteobacteria</taxon>
        <taxon>Pasteurellales</taxon>
        <taxon>Pasteurellaceae</taxon>
        <taxon>Nicoletella</taxon>
    </lineage>
</organism>
<dbReference type="InterPro" id="IPR035093">
    <property type="entry name" value="RelE/ParE_toxin_dom_sf"/>
</dbReference>
<dbReference type="Proteomes" id="UP000295537">
    <property type="component" value="Unassembled WGS sequence"/>
</dbReference>
<dbReference type="OrthoDB" id="5570653at2"/>
<dbReference type="Gene3D" id="3.30.2310.20">
    <property type="entry name" value="RelE-like"/>
    <property type="match status" value="1"/>
</dbReference>
<proteinExistence type="predicted"/>
<evidence type="ECO:0000313" key="1">
    <source>
        <dbReference type="EMBL" id="TCP18563.1"/>
    </source>
</evidence>
<sequence>MQSKWSVIYSEFALKQLKKLNKKNPQLVDKIMDYLDDVAMLDDPRDRGKALTANLAGWWCYRVENFAQKCITIDNP</sequence>
<reference evidence="1 2" key="1">
    <citation type="submission" date="2019-03" db="EMBL/GenBank/DDBJ databases">
        <title>Genomic Encyclopedia of Type Strains, Phase IV (KMG-IV): sequencing the most valuable type-strain genomes for metagenomic binning, comparative biology and taxonomic classification.</title>
        <authorList>
            <person name="Goeker M."/>
        </authorList>
    </citation>
    <scope>NUCLEOTIDE SEQUENCE [LARGE SCALE GENOMIC DNA]</scope>
    <source>
        <strain evidence="1 2">DSM 16380</strain>
    </source>
</reference>
<dbReference type="EMBL" id="SLXJ01000002">
    <property type="protein sequence ID" value="TCP18563.1"/>
    <property type="molecule type" value="Genomic_DNA"/>
</dbReference>
<name>A0A4R2NBQ6_9PAST</name>
<accession>A0A4R2NBQ6</accession>
<comment type="caution">
    <text evidence="1">The sequence shown here is derived from an EMBL/GenBank/DDBJ whole genome shotgun (WGS) entry which is preliminary data.</text>
</comment>
<protein>
    <submittedName>
        <fullName evidence="1">mRNA interferase RelE/StbE</fullName>
    </submittedName>
</protein>
<dbReference type="AlphaFoldDB" id="A0A4R2NBQ6"/>
<keyword evidence="2" id="KW-1185">Reference proteome</keyword>